<feature type="domain" description="Calcineurin-like phosphoesterase" evidence="13">
    <location>
        <begin position="31"/>
        <end position="288"/>
    </location>
</feature>
<comment type="subcellular location">
    <subcellularLocation>
        <location evidence="4">Cell envelope</location>
    </subcellularLocation>
</comment>
<dbReference type="InterPro" id="IPR006179">
    <property type="entry name" value="5_nucleotidase/apyrase"/>
</dbReference>
<dbReference type="PANTHER" id="PTHR11575">
    <property type="entry name" value="5'-NUCLEOTIDASE-RELATED"/>
    <property type="match status" value="1"/>
</dbReference>
<evidence type="ECO:0000256" key="5">
    <source>
        <dbReference type="ARBA" id="ARBA00006654"/>
    </source>
</evidence>
<feature type="domain" description="5'-Nucleotidase C-terminal" evidence="14">
    <location>
        <begin position="384"/>
        <end position="571"/>
    </location>
</feature>
<evidence type="ECO:0000256" key="9">
    <source>
        <dbReference type="ARBA" id="ARBA00022801"/>
    </source>
</evidence>
<evidence type="ECO:0000256" key="4">
    <source>
        <dbReference type="ARBA" id="ARBA00004196"/>
    </source>
</evidence>
<comment type="catalytic activity">
    <reaction evidence="1">
        <text>a ribonucleoside 3'-phosphate + H2O = a ribonucleoside + phosphate</text>
        <dbReference type="Rhea" id="RHEA:10144"/>
        <dbReference type="ChEBI" id="CHEBI:13197"/>
        <dbReference type="ChEBI" id="CHEBI:15377"/>
        <dbReference type="ChEBI" id="CHEBI:18254"/>
        <dbReference type="ChEBI" id="CHEBI:43474"/>
        <dbReference type="EC" id="3.1.3.6"/>
    </reaction>
</comment>
<dbReference type="EMBL" id="BMHF01000004">
    <property type="protein sequence ID" value="GGA32333.1"/>
    <property type="molecule type" value="Genomic_DNA"/>
</dbReference>
<dbReference type="RefSeq" id="WP_308420926.1">
    <property type="nucleotide sequence ID" value="NZ_BMHF01000004.1"/>
</dbReference>
<evidence type="ECO:0000256" key="10">
    <source>
        <dbReference type="ARBA" id="ARBA00023268"/>
    </source>
</evidence>
<protein>
    <submittedName>
        <fullName evidence="15">2',3'-cyclic-nucleotide 2'-phosphodiesterase</fullName>
    </submittedName>
</protein>
<dbReference type="Gene3D" id="3.90.780.10">
    <property type="entry name" value="5'-Nucleotidase, C-terminal domain"/>
    <property type="match status" value="1"/>
</dbReference>
<comment type="caution">
    <text evidence="15">The sequence shown here is derived from an EMBL/GenBank/DDBJ whole genome shotgun (WGS) entry which is preliminary data.</text>
</comment>
<evidence type="ECO:0000259" key="14">
    <source>
        <dbReference type="Pfam" id="PF02872"/>
    </source>
</evidence>
<comment type="cofactor">
    <cofactor evidence="3">
        <name>a divalent metal cation</name>
        <dbReference type="ChEBI" id="CHEBI:60240"/>
    </cofactor>
</comment>
<proteinExistence type="inferred from homology"/>
<evidence type="ECO:0000313" key="16">
    <source>
        <dbReference type="Proteomes" id="UP000609323"/>
    </source>
</evidence>
<evidence type="ECO:0000256" key="3">
    <source>
        <dbReference type="ARBA" id="ARBA00001968"/>
    </source>
</evidence>
<dbReference type="InterPro" id="IPR029052">
    <property type="entry name" value="Metallo-depent_PP-like"/>
</dbReference>
<keyword evidence="16" id="KW-1185">Reference proteome</keyword>
<dbReference type="InterPro" id="IPR041827">
    <property type="entry name" value="CpdB_N"/>
</dbReference>
<evidence type="ECO:0000256" key="6">
    <source>
        <dbReference type="ARBA" id="ARBA00022723"/>
    </source>
</evidence>
<evidence type="ECO:0000259" key="13">
    <source>
        <dbReference type="Pfam" id="PF00149"/>
    </source>
</evidence>
<comment type="catalytic activity">
    <reaction evidence="2">
        <text>a nucleoside 2',3'-cyclic phosphate + H2O = a nucleoside 3'-phosphate + H(+)</text>
        <dbReference type="Rhea" id="RHEA:19621"/>
        <dbReference type="ChEBI" id="CHEBI:15377"/>
        <dbReference type="ChEBI" id="CHEBI:15378"/>
        <dbReference type="ChEBI" id="CHEBI:66949"/>
        <dbReference type="ChEBI" id="CHEBI:66954"/>
        <dbReference type="EC" id="3.1.4.16"/>
    </reaction>
</comment>
<dbReference type="SUPFAM" id="SSF55816">
    <property type="entry name" value="5'-nucleotidase (syn. UDP-sugar hydrolase), C-terminal domain"/>
    <property type="match status" value="1"/>
</dbReference>
<dbReference type="CDD" id="cd07410">
    <property type="entry name" value="MPP_CpdB_N"/>
    <property type="match status" value="1"/>
</dbReference>
<accession>A0ABQ1FYI6</accession>
<dbReference type="Gene3D" id="3.60.21.10">
    <property type="match status" value="1"/>
</dbReference>
<dbReference type="PRINTS" id="PR01607">
    <property type="entry name" value="APYRASEFAMLY"/>
</dbReference>
<dbReference type="NCBIfam" id="NF006938">
    <property type="entry name" value="PRK09420.1"/>
    <property type="match status" value="1"/>
</dbReference>
<dbReference type="InterPro" id="IPR008334">
    <property type="entry name" value="5'-Nucleotdase_C"/>
</dbReference>
<keyword evidence="8 11" id="KW-0547">Nucleotide-binding</keyword>
<comment type="similarity">
    <text evidence="5 11">Belongs to the 5'-nucleotidase family.</text>
</comment>
<dbReference type="Proteomes" id="UP000609323">
    <property type="component" value="Unassembled WGS sequence"/>
</dbReference>
<evidence type="ECO:0000256" key="8">
    <source>
        <dbReference type="ARBA" id="ARBA00022741"/>
    </source>
</evidence>
<dbReference type="InterPro" id="IPR036907">
    <property type="entry name" value="5'-Nucleotdase_C_sf"/>
</dbReference>
<evidence type="ECO:0000256" key="1">
    <source>
        <dbReference type="ARBA" id="ARBA00000527"/>
    </source>
</evidence>
<name>A0ABQ1FYI6_9BACL</name>
<dbReference type="InterPro" id="IPR004843">
    <property type="entry name" value="Calcineurin-like_PHP"/>
</dbReference>
<keyword evidence="7" id="KW-0732">Signal</keyword>
<dbReference type="PANTHER" id="PTHR11575:SF6">
    <property type="entry name" value="2',3'-CYCLIC-NUCLEOTIDE 2'-PHOSPHODIESTERASE_3'-NUCLEOTIDASE"/>
    <property type="match status" value="1"/>
</dbReference>
<dbReference type="InterPro" id="IPR006146">
    <property type="entry name" value="5'-Nucleotdase_CS"/>
</dbReference>
<dbReference type="Pfam" id="PF00149">
    <property type="entry name" value="Metallophos"/>
    <property type="match status" value="1"/>
</dbReference>
<keyword evidence="6" id="KW-0479">Metal-binding</keyword>
<dbReference type="SUPFAM" id="SSF56300">
    <property type="entry name" value="Metallo-dependent phosphatases"/>
    <property type="match status" value="1"/>
</dbReference>
<dbReference type="PROSITE" id="PS00786">
    <property type="entry name" value="5_NUCLEOTIDASE_2"/>
    <property type="match status" value="1"/>
</dbReference>
<reference evidence="16" key="1">
    <citation type="journal article" date="2019" name="Int. J. Syst. Evol. Microbiol.">
        <title>The Global Catalogue of Microorganisms (GCM) 10K type strain sequencing project: providing services to taxonomists for standard genome sequencing and annotation.</title>
        <authorList>
            <consortium name="The Broad Institute Genomics Platform"/>
            <consortium name="The Broad Institute Genome Sequencing Center for Infectious Disease"/>
            <person name="Wu L."/>
            <person name="Ma J."/>
        </authorList>
    </citation>
    <scope>NUCLEOTIDE SEQUENCE [LARGE SCALE GENOMIC DNA]</scope>
    <source>
        <strain evidence="16">CGMCC 1.15044</strain>
    </source>
</reference>
<keyword evidence="10" id="KW-0511">Multifunctional enzyme</keyword>
<dbReference type="Pfam" id="PF02872">
    <property type="entry name" value="5_nucleotid_C"/>
    <property type="match status" value="1"/>
</dbReference>
<evidence type="ECO:0000313" key="15">
    <source>
        <dbReference type="EMBL" id="GGA32333.1"/>
    </source>
</evidence>
<evidence type="ECO:0000256" key="12">
    <source>
        <dbReference type="SAM" id="MobiDB-lite"/>
    </source>
</evidence>
<organism evidence="15 16">
    <name type="scientific">Paenibacillus physcomitrellae</name>
    <dbReference type="NCBI Taxonomy" id="1619311"/>
    <lineage>
        <taxon>Bacteria</taxon>
        <taxon>Bacillati</taxon>
        <taxon>Bacillota</taxon>
        <taxon>Bacilli</taxon>
        <taxon>Bacillales</taxon>
        <taxon>Paenibacillaceae</taxon>
        <taxon>Paenibacillus</taxon>
    </lineage>
</organism>
<evidence type="ECO:0000256" key="2">
    <source>
        <dbReference type="ARBA" id="ARBA00001730"/>
    </source>
</evidence>
<feature type="region of interest" description="Disordered" evidence="12">
    <location>
        <begin position="1"/>
        <end position="20"/>
    </location>
</feature>
<keyword evidence="9 11" id="KW-0378">Hydrolase</keyword>
<gene>
    <name evidence="15" type="primary">cpdB</name>
    <name evidence="15" type="ORF">GCM10010917_16780</name>
</gene>
<evidence type="ECO:0000256" key="11">
    <source>
        <dbReference type="RuleBase" id="RU362119"/>
    </source>
</evidence>
<evidence type="ECO:0000256" key="7">
    <source>
        <dbReference type="ARBA" id="ARBA00022729"/>
    </source>
</evidence>
<sequence>MNTEHLESKGLNGQKENPDLSLTDKTAMAKLRILATTDVHVHLLGYDYYGDQESNHNGLVYTAGLIRQARLEAPNSLLLDNGDILQGSPMGDYEAQKAANATDSSVSVEAGSAAVAKSTGIHPVFKAMNYLGYDAGTLGNHEFNYGLEYLQQCLEMADFPITNANIIGVADGEFSGRPLFNPFVLLDKPLKCEDGTESTVKIGLIGFVPPQIMQWDRGNLEGKIKVRDMLETAREWIPVMKEQGAEIVIAMVHAGYEDLPETPYMENAALHFGQVPDVDAIVFGHAHKLFPGPFFEGKTGVDNLRGTLHGIPAVEPGYAGEHLGVIDLELERENGKWRVADGRSECRPVYDTAAGKPLVEPDAELARLLESNHQEVLNYIRGAVGRTTGPIHSYFSLLADDSSVQLINDAQREYTRKQMAGTVYEGLPVLAASAPFKTGGRYGPAHFTSIPAGGLAIKHIADLYNYPNTLHALHLNGAELKEWLEWAAGLFTQIDPHSAEEQPLIDPDFPSFNFDVIDGVDYVIDVTKPARYDAAGKLIHPESNRIVSLTYEGRLVGAGQFFVVATNSYRAFSSELANPGGQRIVLASTEENRQVLTQYIRDTGTIHPYADGNWRLLPTGGQPVITYLTSPKAVQTAEHWEGLHFEGINEAGFAKFRVDLDQLKPKKEE</sequence>